<comment type="caution">
    <text evidence="1">The sequence shown here is derived from an EMBL/GenBank/DDBJ whole genome shotgun (WGS) entry which is preliminary data.</text>
</comment>
<reference evidence="1" key="1">
    <citation type="submission" date="2022-08" db="EMBL/GenBank/DDBJ databases">
        <title>Novel sulphate-reducing endosymbionts in the free-living metamonad Anaeramoeba.</title>
        <authorList>
            <person name="Jerlstrom-Hultqvist J."/>
            <person name="Cepicka I."/>
            <person name="Gallot-Lavallee L."/>
            <person name="Salas-Leiva D."/>
            <person name="Curtis B.A."/>
            <person name="Zahonova K."/>
            <person name="Pipaliya S."/>
            <person name="Dacks J."/>
            <person name="Roger A.J."/>
        </authorList>
    </citation>
    <scope>NUCLEOTIDE SEQUENCE</scope>
    <source>
        <strain evidence="1">Busselton2</strain>
    </source>
</reference>
<dbReference type="Pfam" id="PF01459">
    <property type="entry name" value="Porin_3"/>
    <property type="match status" value="1"/>
</dbReference>
<evidence type="ECO:0000313" key="1">
    <source>
        <dbReference type="EMBL" id="KAJ3436478.1"/>
    </source>
</evidence>
<dbReference type="EMBL" id="JANTQA010000036">
    <property type="protein sequence ID" value="KAJ3436478.1"/>
    <property type="molecule type" value="Genomic_DNA"/>
</dbReference>
<dbReference type="Proteomes" id="UP001146793">
    <property type="component" value="Unassembled WGS sequence"/>
</dbReference>
<evidence type="ECO:0000313" key="2">
    <source>
        <dbReference type="Proteomes" id="UP001146793"/>
    </source>
</evidence>
<proteinExistence type="predicted"/>
<dbReference type="InterPro" id="IPR027246">
    <property type="entry name" value="Porin_Euk/Tom40"/>
</dbReference>
<dbReference type="AlphaFoldDB" id="A0AAV7Z2Z8"/>
<accession>A0AAV7Z2Z8</accession>
<dbReference type="GO" id="GO:0005741">
    <property type="term" value="C:mitochondrial outer membrane"/>
    <property type="evidence" value="ECO:0007669"/>
    <property type="project" value="InterPro"/>
</dbReference>
<protein>
    <submittedName>
        <fullName evidence="1">Uncharacterized protein</fullName>
    </submittedName>
</protein>
<organism evidence="1 2">
    <name type="scientific">Anaeramoeba flamelloides</name>
    <dbReference type="NCBI Taxonomy" id="1746091"/>
    <lineage>
        <taxon>Eukaryota</taxon>
        <taxon>Metamonada</taxon>
        <taxon>Anaeramoebidae</taxon>
        <taxon>Anaeramoeba</taxon>
    </lineage>
</organism>
<name>A0AAV7Z2Z8_9EUKA</name>
<dbReference type="Gene3D" id="2.40.160.10">
    <property type="entry name" value="Porin"/>
    <property type="match status" value="1"/>
</dbReference>
<dbReference type="InterPro" id="IPR023614">
    <property type="entry name" value="Porin_dom_sf"/>
</dbReference>
<dbReference type="GO" id="GO:0055085">
    <property type="term" value="P:transmembrane transport"/>
    <property type="evidence" value="ECO:0007669"/>
    <property type="project" value="InterPro"/>
</dbReference>
<sequence>MSFRFKSLCFGQIGQNCKYFENSFNPTNTVKISAQDSNGLALEALSKLNRDDEGWTANTILSSGYDIQDQIKINASYTSEKQAYINVASSQNWRKDIVLSLLARTKPITIIPSAAYQNQAFALVATADAMSNHLTVTGGSSISSLGFGALLRMNYKNMGVTHAIAKLEYKISEDFVLHSAVKEFGKNIDFSLWTKLSPSISISLQASIKVPTKKTQFQGVLSSSINKKTKFSAGFHSSGLVGLSISRQVYDHVELSFTGLFDVFQATDLTAHKFGVGLNINTLY</sequence>
<gene>
    <name evidence="1" type="ORF">M0812_18536</name>
</gene>